<evidence type="ECO:0000313" key="2">
    <source>
        <dbReference type="Proteomes" id="UP000050741"/>
    </source>
</evidence>
<feature type="region of interest" description="Disordered" evidence="1">
    <location>
        <begin position="288"/>
        <end position="308"/>
    </location>
</feature>
<feature type="region of interest" description="Disordered" evidence="1">
    <location>
        <begin position="50"/>
        <end position="75"/>
    </location>
</feature>
<dbReference type="WBParaSite" id="GPLIN_000156500">
    <property type="protein sequence ID" value="GPLIN_000156500"/>
    <property type="gene ID" value="GPLIN_000156500"/>
</dbReference>
<evidence type="ECO:0000313" key="3">
    <source>
        <dbReference type="WBParaSite" id="GPLIN_000156500"/>
    </source>
</evidence>
<sequence length="329" mass="36869">MVDKLIKFRRVVRPSPTDCRRLWRRICPPSRQINKNANGNGIADFRRIGTSPAKEKSPQPEKMRQQFPAKSEWKRHNNGPITVAFAGSQATGHVPTTVPCTVVEMFDAANTGPLSPRQEANSPEKMTSSFLISPACCRLQDTPIKQNGTGIGMARQQSGTHCQSKGKDMTPTNNKQNQINEIAPREDGSIASSCSNTSNASSSSTLESLMEENGRVWPGKRQTQNDCTPLEELIEQFFHHCQSISTVDSLQQRPLYDNLQPAPIDGTATTEDSEFWLHAKTKVLTQRQRQAMNGRQFRDKSKQSDDNNELCNRTDCLNEFNFRRSAPPH</sequence>
<keyword evidence="2" id="KW-1185">Reference proteome</keyword>
<feature type="region of interest" description="Disordered" evidence="1">
    <location>
        <begin position="147"/>
        <end position="222"/>
    </location>
</feature>
<dbReference type="AlphaFoldDB" id="A0A183BLT0"/>
<dbReference type="Proteomes" id="UP000050741">
    <property type="component" value="Unassembled WGS sequence"/>
</dbReference>
<name>A0A183BLT0_GLOPA</name>
<organism evidence="2 3">
    <name type="scientific">Globodera pallida</name>
    <name type="common">Potato cyst nematode worm</name>
    <name type="synonym">Heterodera pallida</name>
    <dbReference type="NCBI Taxonomy" id="36090"/>
    <lineage>
        <taxon>Eukaryota</taxon>
        <taxon>Metazoa</taxon>
        <taxon>Ecdysozoa</taxon>
        <taxon>Nematoda</taxon>
        <taxon>Chromadorea</taxon>
        <taxon>Rhabditida</taxon>
        <taxon>Tylenchina</taxon>
        <taxon>Tylenchomorpha</taxon>
        <taxon>Tylenchoidea</taxon>
        <taxon>Heteroderidae</taxon>
        <taxon>Heteroderinae</taxon>
        <taxon>Globodera</taxon>
    </lineage>
</organism>
<feature type="compositionally biased region" description="Basic and acidic residues" evidence="1">
    <location>
        <begin position="53"/>
        <end position="64"/>
    </location>
</feature>
<proteinExistence type="predicted"/>
<reference evidence="3" key="2">
    <citation type="submission" date="2016-06" db="UniProtKB">
        <authorList>
            <consortium name="WormBaseParasite"/>
        </authorList>
    </citation>
    <scope>IDENTIFICATION</scope>
</reference>
<feature type="compositionally biased region" description="Polar residues" evidence="1">
    <location>
        <begin position="170"/>
        <end position="180"/>
    </location>
</feature>
<reference evidence="2" key="1">
    <citation type="submission" date="2014-05" db="EMBL/GenBank/DDBJ databases">
        <title>The genome and life-stage specific transcriptomes of Globodera pallida elucidate key aspects of plant parasitism by a cyst nematode.</title>
        <authorList>
            <person name="Cotton J.A."/>
            <person name="Lilley C.J."/>
            <person name="Jones L.M."/>
            <person name="Kikuchi T."/>
            <person name="Reid A.J."/>
            <person name="Thorpe P."/>
            <person name="Tsai I.J."/>
            <person name="Beasley H."/>
            <person name="Blok V."/>
            <person name="Cock P.J.A."/>
            <person name="Van den Akker S.E."/>
            <person name="Holroyd N."/>
            <person name="Hunt M."/>
            <person name="Mantelin S."/>
            <person name="Naghra H."/>
            <person name="Pain A."/>
            <person name="Palomares-Rius J.E."/>
            <person name="Zarowiecki M."/>
            <person name="Berriman M."/>
            <person name="Jones J.T."/>
            <person name="Urwin P.E."/>
        </authorList>
    </citation>
    <scope>NUCLEOTIDE SEQUENCE [LARGE SCALE GENOMIC DNA]</scope>
    <source>
        <strain evidence="2">Lindley</strain>
    </source>
</reference>
<feature type="compositionally biased region" description="Low complexity" evidence="1">
    <location>
        <begin position="189"/>
        <end position="208"/>
    </location>
</feature>
<feature type="compositionally biased region" description="Basic and acidic residues" evidence="1">
    <location>
        <begin position="296"/>
        <end position="305"/>
    </location>
</feature>
<protein>
    <submittedName>
        <fullName evidence="3">Uncharacterized protein</fullName>
    </submittedName>
</protein>
<accession>A0A183BLT0</accession>
<evidence type="ECO:0000256" key="1">
    <source>
        <dbReference type="SAM" id="MobiDB-lite"/>
    </source>
</evidence>